<evidence type="ECO:0000256" key="1">
    <source>
        <dbReference type="SAM" id="MobiDB-lite"/>
    </source>
</evidence>
<organism evidence="2 3">
    <name type="scientific">Hibiscus sabdariffa</name>
    <name type="common">roselle</name>
    <dbReference type="NCBI Taxonomy" id="183260"/>
    <lineage>
        <taxon>Eukaryota</taxon>
        <taxon>Viridiplantae</taxon>
        <taxon>Streptophyta</taxon>
        <taxon>Embryophyta</taxon>
        <taxon>Tracheophyta</taxon>
        <taxon>Spermatophyta</taxon>
        <taxon>Magnoliopsida</taxon>
        <taxon>eudicotyledons</taxon>
        <taxon>Gunneridae</taxon>
        <taxon>Pentapetalae</taxon>
        <taxon>rosids</taxon>
        <taxon>malvids</taxon>
        <taxon>Malvales</taxon>
        <taxon>Malvaceae</taxon>
        <taxon>Malvoideae</taxon>
        <taxon>Hibiscus</taxon>
    </lineage>
</organism>
<evidence type="ECO:0000313" key="2">
    <source>
        <dbReference type="EMBL" id="KAK9026566.1"/>
    </source>
</evidence>
<gene>
    <name evidence="2" type="ORF">V6N11_039401</name>
</gene>
<dbReference type="EMBL" id="JBBPBN010000013">
    <property type="protein sequence ID" value="KAK9026566.1"/>
    <property type="molecule type" value="Genomic_DNA"/>
</dbReference>
<reference evidence="2 3" key="1">
    <citation type="journal article" date="2024" name="G3 (Bethesda)">
        <title>Genome assembly of Hibiscus sabdariffa L. provides insights into metabolisms of medicinal natural products.</title>
        <authorList>
            <person name="Kim T."/>
        </authorList>
    </citation>
    <scope>NUCLEOTIDE SEQUENCE [LARGE SCALE GENOMIC DNA]</scope>
    <source>
        <strain evidence="2">TK-2024</strain>
        <tissue evidence="2">Old leaves</tissue>
    </source>
</reference>
<feature type="region of interest" description="Disordered" evidence="1">
    <location>
        <begin position="1"/>
        <end position="25"/>
    </location>
</feature>
<keyword evidence="3" id="KW-1185">Reference proteome</keyword>
<protein>
    <submittedName>
        <fullName evidence="2">Uncharacterized protein</fullName>
    </submittedName>
</protein>
<dbReference type="Proteomes" id="UP001396334">
    <property type="component" value="Unassembled WGS sequence"/>
</dbReference>
<accession>A0ABR2SMT4</accession>
<evidence type="ECO:0000313" key="3">
    <source>
        <dbReference type="Proteomes" id="UP001396334"/>
    </source>
</evidence>
<sequence length="157" mass="17756">MARCKNPTIGVSLSKPKPSTSAPKAKNMDITKFDNLEALEKHTQLLNCILCLEQKFVYPEATQSEFSDEITKVVLQHQWDLFCQHLVKVALALVREFYAHLSTSIPFVYVRGESVRMDAATINEQYGLTGVKDEHTYFVKNTNTNVSYSALGPIIWT</sequence>
<feature type="compositionally biased region" description="Low complexity" evidence="1">
    <location>
        <begin position="12"/>
        <end position="25"/>
    </location>
</feature>
<proteinExistence type="predicted"/>
<comment type="caution">
    <text evidence="2">The sequence shown here is derived from an EMBL/GenBank/DDBJ whole genome shotgun (WGS) entry which is preliminary data.</text>
</comment>
<name>A0ABR2SMT4_9ROSI</name>